<reference evidence="2" key="1">
    <citation type="journal article" date="2022" name="Int. J. Mol. Sci.">
        <title>Draft Genome of Tanacetum Coccineum: Genomic Comparison of Closely Related Tanacetum-Family Plants.</title>
        <authorList>
            <person name="Yamashiro T."/>
            <person name="Shiraishi A."/>
            <person name="Nakayama K."/>
            <person name="Satake H."/>
        </authorList>
    </citation>
    <scope>NUCLEOTIDE SEQUENCE</scope>
</reference>
<evidence type="ECO:0000313" key="3">
    <source>
        <dbReference type="Proteomes" id="UP001151760"/>
    </source>
</evidence>
<name>A0ABQ5CHP6_9ASTR</name>
<feature type="region of interest" description="Disordered" evidence="1">
    <location>
        <begin position="1"/>
        <end position="48"/>
    </location>
</feature>
<keyword evidence="3" id="KW-1185">Reference proteome</keyword>
<feature type="compositionally biased region" description="Gly residues" evidence="1">
    <location>
        <begin position="1"/>
        <end position="17"/>
    </location>
</feature>
<dbReference type="Proteomes" id="UP001151760">
    <property type="component" value="Unassembled WGS sequence"/>
</dbReference>
<organism evidence="2 3">
    <name type="scientific">Tanacetum coccineum</name>
    <dbReference type="NCBI Taxonomy" id="301880"/>
    <lineage>
        <taxon>Eukaryota</taxon>
        <taxon>Viridiplantae</taxon>
        <taxon>Streptophyta</taxon>
        <taxon>Embryophyta</taxon>
        <taxon>Tracheophyta</taxon>
        <taxon>Spermatophyta</taxon>
        <taxon>Magnoliopsida</taxon>
        <taxon>eudicotyledons</taxon>
        <taxon>Gunneridae</taxon>
        <taxon>Pentapetalae</taxon>
        <taxon>asterids</taxon>
        <taxon>campanulids</taxon>
        <taxon>Asterales</taxon>
        <taxon>Asteraceae</taxon>
        <taxon>Asteroideae</taxon>
        <taxon>Anthemideae</taxon>
        <taxon>Anthemidinae</taxon>
        <taxon>Tanacetum</taxon>
    </lineage>
</organism>
<protein>
    <submittedName>
        <fullName evidence="2">Uncharacterized protein</fullName>
    </submittedName>
</protein>
<sequence>MGSSVGGAEGRARGGWGASWVGNQDKRGGEAGVGVDSDGVVEGGGWTRGSEWRGGRGVVVAMVGERKFVEGVMVGDGVENEEGREFRWVAGGRGSMWAVVGGRNRAGGTGSGAAG</sequence>
<gene>
    <name evidence="2" type="ORF">Tco_0906881</name>
</gene>
<proteinExistence type="predicted"/>
<evidence type="ECO:0000313" key="2">
    <source>
        <dbReference type="EMBL" id="GJT26606.1"/>
    </source>
</evidence>
<comment type="caution">
    <text evidence="2">The sequence shown here is derived from an EMBL/GenBank/DDBJ whole genome shotgun (WGS) entry which is preliminary data.</text>
</comment>
<evidence type="ECO:0000256" key="1">
    <source>
        <dbReference type="SAM" id="MobiDB-lite"/>
    </source>
</evidence>
<accession>A0ABQ5CHP6</accession>
<dbReference type="EMBL" id="BQNB010014307">
    <property type="protein sequence ID" value="GJT26606.1"/>
    <property type="molecule type" value="Genomic_DNA"/>
</dbReference>
<reference evidence="2" key="2">
    <citation type="submission" date="2022-01" db="EMBL/GenBank/DDBJ databases">
        <authorList>
            <person name="Yamashiro T."/>
            <person name="Shiraishi A."/>
            <person name="Satake H."/>
            <person name="Nakayama K."/>
        </authorList>
    </citation>
    <scope>NUCLEOTIDE SEQUENCE</scope>
</reference>